<protein>
    <submittedName>
        <fullName evidence="2">Uncharacterized protein</fullName>
    </submittedName>
</protein>
<evidence type="ECO:0000313" key="4">
    <source>
        <dbReference type="Proteomes" id="UP000192758"/>
    </source>
</evidence>
<gene>
    <name evidence="2" type="ORF">EHP00_2591</name>
    <name evidence="3" type="ORF">EHP00_472</name>
</gene>
<keyword evidence="1" id="KW-1133">Transmembrane helix</keyword>
<feature type="transmembrane region" description="Helical" evidence="1">
    <location>
        <begin position="318"/>
        <end position="341"/>
    </location>
</feature>
<evidence type="ECO:0000256" key="1">
    <source>
        <dbReference type="SAM" id="Phobius"/>
    </source>
</evidence>
<evidence type="ECO:0000313" key="2">
    <source>
        <dbReference type="EMBL" id="OQS55696.1"/>
    </source>
</evidence>
<dbReference type="AlphaFoldDB" id="A0A1W0E8Z4"/>
<comment type="caution">
    <text evidence="2">The sequence shown here is derived from an EMBL/GenBank/DDBJ whole genome shotgun (WGS) entry which is preliminary data.</text>
</comment>
<organism evidence="2 4">
    <name type="scientific">Ecytonucleospora hepatopenaei</name>
    <dbReference type="NCBI Taxonomy" id="646526"/>
    <lineage>
        <taxon>Eukaryota</taxon>
        <taxon>Fungi</taxon>
        <taxon>Fungi incertae sedis</taxon>
        <taxon>Microsporidia</taxon>
        <taxon>Enterocytozoonidae</taxon>
        <taxon>Ecytonucleospora</taxon>
    </lineage>
</organism>
<evidence type="ECO:0000313" key="3">
    <source>
        <dbReference type="EMBL" id="OQS55755.1"/>
    </source>
</evidence>
<dbReference type="VEuPathDB" id="MicrosporidiaDB:EHP00_2591"/>
<reference evidence="2 4" key="1">
    <citation type="journal article" date="2017" name="Environ. Microbiol.">
        <title>Decay of the glycolytic pathway and adaptation to intranuclear parasitism within Enterocytozoonidae microsporidia.</title>
        <authorList>
            <person name="Wiredu Boakye D."/>
            <person name="Jaroenlak P."/>
            <person name="Prachumwat A."/>
            <person name="Williams T.A."/>
            <person name="Bateman K.S."/>
            <person name="Itsathitphaisarn O."/>
            <person name="Sritunyalucksana K."/>
            <person name="Paszkiewicz K.H."/>
            <person name="Moore K.A."/>
            <person name="Stentiford G.D."/>
            <person name="Williams B.A."/>
        </authorList>
    </citation>
    <scope>NUCLEOTIDE SEQUENCE [LARGE SCALE GENOMIC DNA]</scope>
    <source>
        <strain evidence="2 4">TH1</strain>
    </source>
</reference>
<proteinExistence type="predicted"/>
<accession>A0A1W0E8Z4</accession>
<keyword evidence="4" id="KW-1185">Reference proteome</keyword>
<dbReference type="Proteomes" id="UP000192758">
    <property type="component" value="Unassembled WGS sequence"/>
</dbReference>
<dbReference type="VEuPathDB" id="MicrosporidiaDB:EHP00_472"/>
<dbReference type="EMBL" id="MNPJ01000002">
    <property type="protein sequence ID" value="OQS55755.1"/>
    <property type="molecule type" value="Genomic_DNA"/>
</dbReference>
<sequence>MISFFNFINFIITTNVITKTFDKSTEFMIPKNASFNLEQRLTLTLYVDKNKQKECFTIFQLEGSYFSCLAKKINFIKEHRITLKKGTIVTQNDEEVTLTQDEEISNIKGKLTVENLPNYPHICFIFESIGNFPEKDHNSMIYLYRNSLIGLEQDTSKKIEVELVDGKLQGSLDFCSSPLSLFSFGITPRTAEKNEKTGKNIEYFNFLKIPFTFENDSDIDKCLEECKQIVFIRPFLLRNLSLLMYDNKEAYEEKISCNLVSIKEVKFTFSNNINGIISVKSSEIKEQKILPLKPTGHGHDSKKLGKVKKESKFSKASIVLMIIIPIACIVLFVSLYFIYLYNTKKRNNNFNKI</sequence>
<keyword evidence="1" id="KW-0812">Transmembrane</keyword>
<name>A0A1W0E8Z4_9MICR</name>
<keyword evidence="1" id="KW-0472">Membrane</keyword>
<dbReference type="EMBL" id="MNPJ01000003">
    <property type="protein sequence ID" value="OQS55696.1"/>
    <property type="molecule type" value="Genomic_DNA"/>
</dbReference>